<dbReference type="Proteomes" id="UP001153076">
    <property type="component" value="Unassembled WGS sequence"/>
</dbReference>
<sequence>MNQPPDPPVLSLVLLPQLFYAAQILQFHSRSFIFEDISFMTSPSAYNYSVLLKTQFCKLLPVPSSSVRGGLKTSWCSSGIIVPGSGKPKRLLARIDLFKVLLQFVKKIMMPNGCRGSMFTFSASITLQKPRCKLDHCLTQQSVVFDGWHVRCKVAQFLTQWSVVSYLW</sequence>
<comment type="caution">
    <text evidence="1">The sequence shown here is derived from an EMBL/GenBank/DDBJ whole genome shotgun (WGS) entry which is preliminary data.</text>
</comment>
<proteinExistence type="predicted"/>
<evidence type="ECO:0000313" key="2">
    <source>
        <dbReference type="Proteomes" id="UP001153076"/>
    </source>
</evidence>
<evidence type="ECO:0000313" key="1">
    <source>
        <dbReference type="EMBL" id="KAJ8423127.1"/>
    </source>
</evidence>
<keyword evidence="2" id="KW-1185">Reference proteome</keyword>
<name>A0A9Q1GL10_9CARY</name>
<organism evidence="1 2">
    <name type="scientific">Carnegiea gigantea</name>
    <dbReference type="NCBI Taxonomy" id="171969"/>
    <lineage>
        <taxon>Eukaryota</taxon>
        <taxon>Viridiplantae</taxon>
        <taxon>Streptophyta</taxon>
        <taxon>Embryophyta</taxon>
        <taxon>Tracheophyta</taxon>
        <taxon>Spermatophyta</taxon>
        <taxon>Magnoliopsida</taxon>
        <taxon>eudicotyledons</taxon>
        <taxon>Gunneridae</taxon>
        <taxon>Pentapetalae</taxon>
        <taxon>Caryophyllales</taxon>
        <taxon>Cactineae</taxon>
        <taxon>Cactaceae</taxon>
        <taxon>Cactoideae</taxon>
        <taxon>Echinocereeae</taxon>
        <taxon>Carnegiea</taxon>
    </lineage>
</organism>
<accession>A0A9Q1GL10</accession>
<dbReference type="AlphaFoldDB" id="A0A9Q1GL10"/>
<reference evidence="1" key="1">
    <citation type="submission" date="2022-04" db="EMBL/GenBank/DDBJ databases">
        <title>Carnegiea gigantea Genome sequencing and assembly v2.</title>
        <authorList>
            <person name="Copetti D."/>
            <person name="Sanderson M.J."/>
            <person name="Burquez A."/>
            <person name="Wojciechowski M.F."/>
        </authorList>
    </citation>
    <scope>NUCLEOTIDE SEQUENCE</scope>
    <source>
        <strain evidence="1">SGP5-SGP5p</strain>
        <tissue evidence="1">Aerial part</tissue>
    </source>
</reference>
<gene>
    <name evidence="1" type="ORF">Cgig2_027341</name>
</gene>
<dbReference type="EMBL" id="JAKOGI010002050">
    <property type="protein sequence ID" value="KAJ8423127.1"/>
    <property type="molecule type" value="Genomic_DNA"/>
</dbReference>
<protein>
    <submittedName>
        <fullName evidence="1">Uncharacterized protein</fullName>
    </submittedName>
</protein>